<dbReference type="EMBL" id="SAYW01000001">
    <property type="protein sequence ID" value="RWU10513.1"/>
    <property type="molecule type" value="Genomic_DNA"/>
</dbReference>
<dbReference type="Proteomes" id="UP000284120">
    <property type="component" value="Unassembled WGS sequence"/>
</dbReference>
<evidence type="ECO:0008006" key="4">
    <source>
        <dbReference type="Google" id="ProtNLM"/>
    </source>
</evidence>
<evidence type="ECO:0000256" key="1">
    <source>
        <dbReference type="SAM" id="SignalP"/>
    </source>
</evidence>
<accession>A0A3S3QHV0</accession>
<feature type="chain" id="PRO_5018668218" description="Outer membrane protein beta-barrel domain-containing protein" evidence="1">
    <location>
        <begin position="26"/>
        <end position="180"/>
    </location>
</feature>
<proteinExistence type="predicted"/>
<dbReference type="RefSeq" id="WP_113646005.1">
    <property type="nucleotide sequence ID" value="NZ_QMHN01000001.1"/>
</dbReference>
<sequence length="180" mass="18861">MKKYTKSIAAAVAALAIFVTTNVQAQSEPTNPSRQKLGVGINAGIPTNSGSSFALGADLRYQIDIDRQLSIPITTGFTSIFNKDITVGNTTVDVSNFNYIPAKAGLKIFFSDTGSGAYGLAEAGAAFSTNKGGGTWFTYSPAIGYAWSNGLDLGVKYEGLSKSGTNNGYVGLRLAYGFKL</sequence>
<comment type="caution">
    <text evidence="2">The sequence shown here is derived from an EMBL/GenBank/DDBJ whole genome shotgun (WGS) entry which is preliminary data.</text>
</comment>
<feature type="signal peptide" evidence="1">
    <location>
        <begin position="1"/>
        <end position="25"/>
    </location>
</feature>
<keyword evidence="1" id="KW-0732">Signal</keyword>
<gene>
    <name evidence="2" type="ORF">DPV69_04030</name>
</gene>
<dbReference type="AlphaFoldDB" id="A0A3S3QHV0"/>
<evidence type="ECO:0000313" key="3">
    <source>
        <dbReference type="Proteomes" id="UP000284120"/>
    </source>
</evidence>
<reference evidence="2 3" key="1">
    <citation type="submission" date="2018-06" db="EMBL/GenBank/DDBJ databases">
        <title>Pedobacter endophyticus sp. nov., an endophytic bacterium isolated from a leaf of Triticum aestivum.</title>
        <authorList>
            <person name="Zhang L."/>
        </authorList>
    </citation>
    <scope>NUCLEOTIDE SEQUENCE [LARGE SCALE GENOMIC DNA]</scope>
    <source>
        <strain evidence="2 3">CM134L-2</strain>
    </source>
</reference>
<name>A0A3S3QHV0_9SPHI</name>
<organism evidence="2 3">
    <name type="scientific">Pedobacter chitinilyticus</name>
    <dbReference type="NCBI Taxonomy" id="2233776"/>
    <lineage>
        <taxon>Bacteria</taxon>
        <taxon>Pseudomonadati</taxon>
        <taxon>Bacteroidota</taxon>
        <taxon>Sphingobacteriia</taxon>
        <taxon>Sphingobacteriales</taxon>
        <taxon>Sphingobacteriaceae</taxon>
        <taxon>Pedobacter</taxon>
    </lineage>
</organism>
<protein>
    <recommendedName>
        <fullName evidence="4">Outer membrane protein beta-barrel domain-containing protein</fullName>
    </recommendedName>
</protein>
<keyword evidence="3" id="KW-1185">Reference proteome</keyword>
<dbReference type="OrthoDB" id="791021at2"/>
<evidence type="ECO:0000313" key="2">
    <source>
        <dbReference type="EMBL" id="RWU10513.1"/>
    </source>
</evidence>